<dbReference type="EMBL" id="LR796402">
    <property type="protein sequence ID" value="CAB4141962.1"/>
    <property type="molecule type" value="Genomic_DNA"/>
</dbReference>
<evidence type="ECO:0000313" key="1">
    <source>
        <dbReference type="EMBL" id="CAB4141962.1"/>
    </source>
</evidence>
<protein>
    <submittedName>
        <fullName evidence="1">Uncharacterized protein</fullName>
    </submittedName>
</protein>
<name>A0A6J5M792_9CAUD</name>
<gene>
    <name evidence="1" type="ORF">UFOVP421_53</name>
</gene>
<accession>A0A6J5M792</accession>
<sequence length="652" mass="67666">MSGPWEAYQQSGPWRDFGAVDANTGAPANVRAAVGAAQTPQDRLATIRRFYPEAQVYGNNNFLYNDPRSGRPTLYNPPRFDLGDVASVAPEIGEMLGGFVGGALSVPAAVAGAPATGGASVLAVPAGVGLGAAAGREIATLGSNLLGPTVDRRGPAERVVDATQTAAINAAGVPLADLAMRGVRTALGPVTRIFGGRGQATPEDFAGAGVRASAGDVTGNPGTQSLQGVVAVSPTGARRMATFNEGQTDDLGRAVTQTAERFGVPTTPQNAGAALREGAAAAVQRFETRQGQLYDDAFDLIGSGSRVSFPAVQQLRDRIAGEIAEAPQSASPRLQPVLNRIDALLADAADNGLAFGAMRRERTALGQRIGAPSVSAAAPDPEAAGYLRQLYGALTDDMTAHAQAVGGDAARALSLADRYTRFNRTINLPTLERIQRQGTDVQVYDLAFPRSGRPDAQSLARITRNLTPQERGTLSATVLDRMGTPNPGSQAGEDFSAATFLTNWNRLTQNGQGAREVLFGSQDAELGRQLDRLVRVAGAIRDTQRYTNWSNTGRSVAGLGALGAVGSEVSQGDVGGIASAVGLTLVAPAVAARLLTSPQFVNWLAGTAPAIAQEQVTPAVLRSLSRVAASNPPLRYAIEEYEAAITSQAARR</sequence>
<proteinExistence type="predicted"/>
<reference evidence="1" key="1">
    <citation type="submission" date="2020-04" db="EMBL/GenBank/DDBJ databases">
        <authorList>
            <person name="Chiriac C."/>
            <person name="Salcher M."/>
            <person name="Ghai R."/>
            <person name="Kavagutti S V."/>
        </authorList>
    </citation>
    <scope>NUCLEOTIDE SEQUENCE</scope>
</reference>
<organism evidence="1">
    <name type="scientific">uncultured Caudovirales phage</name>
    <dbReference type="NCBI Taxonomy" id="2100421"/>
    <lineage>
        <taxon>Viruses</taxon>
        <taxon>Duplodnaviria</taxon>
        <taxon>Heunggongvirae</taxon>
        <taxon>Uroviricota</taxon>
        <taxon>Caudoviricetes</taxon>
        <taxon>Peduoviridae</taxon>
        <taxon>Maltschvirus</taxon>
        <taxon>Maltschvirus maltsch</taxon>
    </lineage>
</organism>